<sequence length="151" mass="17247">MHLNELKMTSIEIQFNSIHLVKWTNMSNTEAFWLEVLEYKDANGGNPFRDVANFAINLLILPNSNAEVERLFSSMGAIKSKLKNKIHLPMLRSILSIKYGLKRCGKYCKNFDIPKHITNKIGTLNVYRSQNLDTAAESDQISDIQEIISQC</sequence>
<protein>
    <recommendedName>
        <fullName evidence="1">HAT C-terminal dimerisation domain-containing protein</fullName>
    </recommendedName>
</protein>
<dbReference type="Proteomes" id="UP001162480">
    <property type="component" value="Chromosome 16"/>
</dbReference>
<keyword evidence="3" id="KW-1185">Reference proteome</keyword>
<gene>
    <name evidence="2" type="ORF">OCTVUL_1B010462</name>
</gene>
<reference evidence="2" key="1">
    <citation type="submission" date="2023-08" db="EMBL/GenBank/DDBJ databases">
        <authorList>
            <person name="Alioto T."/>
            <person name="Alioto T."/>
            <person name="Gomez Garrido J."/>
        </authorList>
    </citation>
    <scope>NUCLEOTIDE SEQUENCE</scope>
</reference>
<evidence type="ECO:0000313" key="2">
    <source>
        <dbReference type="EMBL" id="CAI9734523.1"/>
    </source>
</evidence>
<evidence type="ECO:0000313" key="3">
    <source>
        <dbReference type="Proteomes" id="UP001162480"/>
    </source>
</evidence>
<feature type="domain" description="HAT C-terminal dimerisation" evidence="1">
    <location>
        <begin position="34"/>
        <end position="99"/>
    </location>
</feature>
<evidence type="ECO:0000259" key="1">
    <source>
        <dbReference type="Pfam" id="PF05699"/>
    </source>
</evidence>
<name>A0AA36BHL2_OCTVU</name>
<dbReference type="AlphaFoldDB" id="A0AA36BHL2"/>
<organism evidence="2 3">
    <name type="scientific">Octopus vulgaris</name>
    <name type="common">Common octopus</name>
    <dbReference type="NCBI Taxonomy" id="6645"/>
    <lineage>
        <taxon>Eukaryota</taxon>
        <taxon>Metazoa</taxon>
        <taxon>Spiralia</taxon>
        <taxon>Lophotrochozoa</taxon>
        <taxon>Mollusca</taxon>
        <taxon>Cephalopoda</taxon>
        <taxon>Coleoidea</taxon>
        <taxon>Octopodiformes</taxon>
        <taxon>Octopoda</taxon>
        <taxon>Incirrata</taxon>
        <taxon>Octopodidae</taxon>
        <taxon>Octopus</taxon>
    </lineage>
</organism>
<accession>A0AA36BHL2</accession>
<proteinExistence type="predicted"/>
<dbReference type="EMBL" id="OX597829">
    <property type="protein sequence ID" value="CAI9734523.1"/>
    <property type="molecule type" value="Genomic_DNA"/>
</dbReference>
<dbReference type="Pfam" id="PF05699">
    <property type="entry name" value="Dimer_Tnp_hAT"/>
    <property type="match status" value="1"/>
</dbReference>
<dbReference type="GO" id="GO:0046983">
    <property type="term" value="F:protein dimerization activity"/>
    <property type="evidence" value="ECO:0007669"/>
    <property type="project" value="InterPro"/>
</dbReference>
<dbReference type="InterPro" id="IPR008906">
    <property type="entry name" value="HATC_C_dom"/>
</dbReference>